<dbReference type="EMBL" id="UYRU01016072">
    <property type="protein sequence ID" value="VDK51732.1"/>
    <property type="molecule type" value="Genomic_DNA"/>
</dbReference>
<accession>A0A3P6QNG2</accession>
<dbReference type="Proteomes" id="UP000281553">
    <property type="component" value="Unassembled WGS sequence"/>
</dbReference>
<proteinExistence type="predicted"/>
<name>A0A3P6QNG2_DIBLA</name>
<gene>
    <name evidence="1" type="ORF">DILT_LOCUS1863</name>
</gene>
<protein>
    <submittedName>
        <fullName evidence="1">Uncharacterized protein</fullName>
    </submittedName>
</protein>
<feature type="non-terminal residue" evidence="1">
    <location>
        <position position="55"/>
    </location>
</feature>
<organism evidence="1 2">
    <name type="scientific">Dibothriocephalus latus</name>
    <name type="common">Fish tapeworm</name>
    <name type="synonym">Diphyllobothrium latum</name>
    <dbReference type="NCBI Taxonomy" id="60516"/>
    <lineage>
        <taxon>Eukaryota</taxon>
        <taxon>Metazoa</taxon>
        <taxon>Spiralia</taxon>
        <taxon>Lophotrochozoa</taxon>
        <taxon>Platyhelminthes</taxon>
        <taxon>Cestoda</taxon>
        <taxon>Eucestoda</taxon>
        <taxon>Diphyllobothriidea</taxon>
        <taxon>Diphyllobothriidae</taxon>
        <taxon>Dibothriocephalus</taxon>
    </lineage>
</organism>
<evidence type="ECO:0000313" key="2">
    <source>
        <dbReference type="Proteomes" id="UP000281553"/>
    </source>
</evidence>
<evidence type="ECO:0000313" key="1">
    <source>
        <dbReference type="EMBL" id="VDK51732.1"/>
    </source>
</evidence>
<sequence length="55" mass="6055">MALAHPFCSSVRNPNAIISELVQLALANANEENQMRPRLRKALCDNGYSGHEESS</sequence>
<reference evidence="1 2" key="1">
    <citation type="submission" date="2018-11" db="EMBL/GenBank/DDBJ databases">
        <authorList>
            <consortium name="Pathogen Informatics"/>
        </authorList>
    </citation>
    <scope>NUCLEOTIDE SEQUENCE [LARGE SCALE GENOMIC DNA]</scope>
</reference>
<keyword evidence="2" id="KW-1185">Reference proteome</keyword>
<dbReference type="AlphaFoldDB" id="A0A3P6QNG2"/>